<evidence type="ECO:0000313" key="1">
    <source>
        <dbReference type="EMBL" id="GAH28765.1"/>
    </source>
</evidence>
<name>X1F868_9ZZZZ</name>
<dbReference type="AlphaFoldDB" id="X1F868"/>
<protein>
    <submittedName>
        <fullName evidence="1">Uncharacterized protein</fullName>
    </submittedName>
</protein>
<proteinExistence type="predicted"/>
<gene>
    <name evidence="1" type="ORF">S03H2_05844</name>
</gene>
<reference evidence="1" key="1">
    <citation type="journal article" date="2014" name="Front. Microbiol.">
        <title>High frequency of phylogenetically diverse reductive dehalogenase-homologous genes in deep subseafloor sedimentary metagenomes.</title>
        <authorList>
            <person name="Kawai M."/>
            <person name="Futagami T."/>
            <person name="Toyoda A."/>
            <person name="Takaki Y."/>
            <person name="Nishi S."/>
            <person name="Hori S."/>
            <person name="Arai W."/>
            <person name="Tsubouchi T."/>
            <person name="Morono Y."/>
            <person name="Uchiyama I."/>
            <person name="Ito T."/>
            <person name="Fujiyama A."/>
            <person name="Inagaki F."/>
            <person name="Takami H."/>
        </authorList>
    </citation>
    <scope>NUCLEOTIDE SEQUENCE</scope>
    <source>
        <strain evidence="1">Expedition CK06-06</strain>
    </source>
</reference>
<comment type="caution">
    <text evidence="1">The sequence shown here is derived from an EMBL/GenBank/DDBJ whole genome shotgun (WGS) entry which is preliminary data.</text>
</comment>
<accession>X1F868</accession>
<feature type="non-terminal residue" evidence="1">
    <location>
        <position position="36"/>
    </location>
</feature>
<dbReference type="EMBL" id="BARU01002484">
    <property type="protein sequence ID" value="GAH28765.1"/>
    <property type="molecule type" value="Genomic_DNA"/>
</dbReference>
<sequence>MKKEIIKELVANISQVKASIRAIGRKLEKDLLPETH</sequence>
<organism evidence="1">
    <name type="scientific">marine sediment metagenome</name>
    <dbReference type="NCBI Taxonomy" id="412755"/>
    <lineage>
        <taxon>unclassified sequences</taxon>
        <taxon>metagenomes</taxon>
        <taxon>ecological metagenomes</taxon>
    </lineage>
</organism>